<gene>
    <name evidence="1" type="ORF">SBAD_LOCUS1918</name>
</gene>
<accession>A0A183IE74</accession>
<evidence type="ECO:0000313" key="2">
    <source>
        <dbReference type="Proteomes" id="UP000270296"/>
    </source>
</evidence>
<proteinExistence type="predicted"/>
<keyword evidence="2" id="KW-1185">Reference proteome</keyword>
<evidence type="ECO:0000313" key="1">
    <source>
        <dbReference type="EMBL" id="VDO95906.1"/>
    </source>
</evidence>
<dbReference type="WBParaSite" id="SBAD_0000200801-mRNA-1">
    <property type="protein sequence ID" value="SBAD_0000200801-mRNA-1"/>
    <property type="gene ID" value="SBAD_0000200801"/>
</dbReference>
<name>A0A183IE74_9BILA</name>
<protein>
    <submittedName>
        <fullName evidence="1 3">Uncharacterized protein</fullName>
    </submittedName>
</protein>
<reference evidence="1 2" key="2">
    <citation type="submission" date="2018-11" db="EMBL/GenBank/DDBJ databases">
        <authorList>
            <consortium name="Pathogen Informatics"/>
        </authorList>
    </citation>
    <scope>NUCLEOTIDE SEQUENCE [LARGE SCALE GENOMIC DNA]</scope>
</reference>
<sequence length="103" mass="12035">MVSTNELCSTVGRFKIERGSSVRFGRAMSKGMRLALIKSGEAEAEAATIVFQVLYFGRWFRFIATCMHFDRKIHLYQRRCQSHSFSDLEFPPVHFRSKQHIFL</sequence>
<dbReference type="Proteomes" id="UP000270296">
    <property type="component" value="Unassembled WGS sequence"/>
</dbReference>
<dbReference type="EMBL" id="UZAM01007006">
    <property type="protein sequence ID" value="VDO95906.1"/>
    <property type="molecule type" value="Genomic_DNA"/>
</dbReference>
<dbReference type="AlphaFoldDB" id="A0A183IE74"/>
<organism evidence="3">
    <name type="scientific">Soboliphyme baturini</name>
    <dbReference type="NCBI Taxonomy" id="241478"/>
    <lineage>
        <taxon>Eukaryota</taxon>
        <taxon>Metazoa</taxon>
        <taxon>Ecdysozoa</taxon>
        <taxon>Nematoda</taxon>
        <taxon>Enoplea</taxon>
        <taxon>Dorylaimia</taxon>
        <taxon>Dioctophymatida</taxon>
        <taxon>Dioctophymatoidea</taxon>
        <taxon>Soboliphymatidae</taxon>
        <taxon>Soboliphyme</taxon>
    </lineage>
</organism>
<evidence type="ECO:0000313" key="3">
    <source>
        <dbReference type="WBParaSite" id="SBAD_0000200801-mRNA-1"/>
    </source>
</evidence>
<reference evidence="3" key="1">
    <citation type="submission" date="2016-06" db="UniProtKB">
        <authorList>
            <consortium name="WormBaseParasite"/>
        </authorList>
    </citation>
    <scope>IDENTIFICATION</scope>
</reference>